<feature type="binding site" evidence="5">
    <location>
        <position position="279"/>
    </location>
    <ligand>
        <name>N(2)-acetyl-L-ornithine</name>
        <dbReference type="ChEBI" id="CHEBI:57805"/>
    </ligand>
</feature>
<keyword evidence="3 5" id="KW-0808">Transferase</keyword>
<comment type="pathway">
    <text evidence="5">Amino-acid biosynthesis; L-arginine biosynthesis; N(2)-acetyl-L-ornithine from L-glutamate: step 4/4.</text>
</comment>
<evidence type="ECO:0000256" key="1">
    <source>
        <dbReference type="ARBA" id="ARBA00022576"/>
    </source>
</evidence>
<dbReference type="CDD" id="cd00610">
    <property type="entry name" value="OAT_like"/>
    <property type="match status" value="1"/>
</dbReference>
<comment type="miscellaneous">
    <text evidence="5">May also have succinyldiaminopimelate aminotransferase activity, thus carrying out the corresponding step in lysine biosynthesis.</text>
</comment>
<dbReference type="PANTHER" id="PTHR11986">
    <property type="entry name" value="AMINOTRANSFERASE CLASS III"/>
    <property type="match status" value="1"/>
</dbReference>
<feature type="binding site" evidence="5">
    <location>
        <position position="280"/>
    </location>
    <ligand>
        <name>pyridoxal 5'-phosphate</name>
        <dbReference type="ChEBI" id="CHEBI:597326"/>
    </ligand>
</feature>
<dbReference type="InterPro" id="IPR015424">
    <property type="entry name" value="PyrdxlP-dep_Trfase"/>
</dbReference>
<dbReference type="GO" id="GO:0006526">
    <property type="term" value="P:L-arginine biosynthetic process"/>
    <property type="evidence" value="ECO:0007669"/>
    <property type="project" value="UniProtKB-UniRule"/>
</dbReference>
<dbReference type="GO" id="GO:0003992">
    <property type="term" value="F:N2-acetyl-L-ornithine:2-oxoglutarate 5-aminotransferase activity"/>
    <property type="evidence" value="ECO:0007669"/>
    <property type="project" value="UniProtKB-UniRule"/>
</dbReference>
<keyword evidence="4 5" id="KW-0663">Pyridoxal phosphate</keyword>
<dbReference type="HAMAP" id="MF_01107">
    <property type="entry name" value="ArgD_aminotrans_3"/>
    <property type="match status" value="1"/>
</dbReference>
<sequence length="397" mass="42685">MENKTIEKAKKHIMHTYGTFPMVFDHGKGCVLVDDQGKEYLDFVAGIAVNALGYGHPVLLEKLQEQMHKLLHISNLYYNKPAVDLAEKLTKASGMDRAFFCNSGAEAVEAALKLSRVYCKKNKSEQAHKIISMKNSFHGRTFGAISATGQLKYQKDLDPMLPEVTFAAFNDLDDVRSKITPQTAAIIVEPIQGEGGINPATVEFLQGLRTLCDQEQIVLIFDEVQSGIGRTGDLFAYQGYGVKPDIVACAKGLGAGVPMGAILAKENIASAFAPGSHASTFGGNALSATAALVVLEELLEKGLMENVQKQGKQLKGILEDLQSSFSCIKAVKGKGLMMGIQLEGVEPSAVVAKAMEKGLLILGAGSDVVRFVPPLIVGETEMETFAQIMKSVLEDCS</sequence>
<evidence type="ECO:0000256" key="2">
    <source>
        <dbReference type="ARBA" id="ARBA00022605"/>
    </source>
</evidence>
<keyword evidence="1 5" id="KW-0032">Aminotransferase</keyword>
<evidence type="ECO:0000313" key="7">
    <source>
        <dbReference type="Proteomes" id="UP000663499"/>
    </source>
</evidence>
<dbReference type="RefSeq" id="WP_207299636.1">
    <property type="nucleotide sequence ID" value="NZ_CP071444.1"/>
</dbReference>
<keyword evidence="5" id="KW-0055">Arginine biosynthesis</keyword>
<reference evidence="6" key="1">
    <citation type="submission" date="2021-03" db="EMBL/GenBank/DDBJ databases">
        <title>Alkalibacter marinus sp. nov., isolated from tidal flat sediment.</title>
        <authorList>
            <person name="Namirimu T."/>
            <person name="Yang J.-A."/>
            <person name="Yang S.-H."/>
            <person name="Kim Y.-J."/>
            <person name="Kwon K.K."/>
        </authorList>
    </citation>
    <scope>NUCLEOTIDE SEQUENCE</scope>
    <source>
        <strain evidence="6">ES005</strain>
    </source>
</reference>
<dbReference type="InterPro" id="IPR015421">
    <property type="entry name" value="PyrdxlP-dep_Trfase_major"/>
</dbReference>
<dbReference type="GO" id="GO:0005737">
    <property type="term" value="C:cytoplasm"/>
    <property type="evidence" value="ECO:0007669"/>
    <property type="project" value="UniProtKB-SubCell"/>
</dbReference>
<feature type="binding site" evidence="5">
    <location>
        <position position="140"/>
    </location>
    <ligand>
        <name>N(2)-acetyl-L-ornithine</name>
        <dbReference type="ChEBI" id="CHEBI:57805"/>
    </ligand>
</feature>
<keyword evidence="2 5" id="KW-0028">Amino-acid biosynthesis</keyword>
<evidence type="ECO:0000256" key="3">
    <source>
        <dbReference type="ARBA" id="ARBA00022679"/>
    </source>
</evidence>
<dbReference type="InterPro" id="IPR050103">
    <property type="entry name" value="Class-III_PLP-dep_AT"/>
</dbReference>
<dbReference type="InterPro" id="IPR004636">
    <property type="entry name" value="AcOrn/SuccOrn_fam"/>
</dbReference>
<dbReference type="PANTHER" id="PTHR11986:SF79">
    <property type="entry name" value="ACETYLORNITHINE AMINOTRANSFERASE, MITOCHONDRIAL"/>
    <property type="match status" value="1"/>
</dbReference>
<dbReference type="GO" id="GO:0030170">
    <property type="term" value="F:pyridoxal phosphate binding"/>
    <property type="evidence" value="ECO:0007669"/>
    <property type="project" value="InterPro"/>
</dbReference>
<feature type="binding site" evidence="5">
    <location>
        <position position="137"/>
    </location>
    <ligand>
        <name>pyridoxal 5'-phosphate</name>
        <dbReference type="ChEBI" id="CHEBI:597326"/>
    </ligand>
</feature>
<dbReference type="EMBL" id="CP071444">
    <property type="protein sequence ID" value="QSX08294.1"/>
    <property type="molecule type" value="Genomic_DNA"/>
</dbReference>
<accession>A0A974XEC3</accession>
<dbReference type="KEGG" id="alka:J0B03_10955"/>
<dbReference type="PROSITE" id="PS00600">
    <property type="entry name" value="AA_TRANSFER_CLASS_3"/>
    <property type="match status" value="1"/>
</dbReference>
<evidence type="ECO:0000256" key="5">
    <source>
        <dbReference type="HAMAP-Rule" id="MF_01107"/>
    </source>
</evidence>
<dbReference type="FunFam" id="3.40.640.10:FF:000004">
    <property type="entry name" value="Acetylornithine aminotransferase"/>
    <property type="match status" value="1"/>
</dbReference>
<dbReference type="PIRSF" id="PIRSF000521">
    <property type="entry name" value="Transaminase_4ab_Lys_Orn"/>
    <property type="match status" value="1"/>
</dbReference>
<dbReference type="GO" id="GO:0042802">
    <property type="term" value="F:identical protein binding"/>
    <property type="evidence" value="ECO:0007669"/>
    <property type="project" value="TreeGrafter"/>
</dbReference>
<gene>
    <name evidence="5" type="primary">argD</name>
    <name evidence="6" type="ORF">J0B03_10955</name>
</gene>
<comment type="cofactor">
    <cofactor evidence="5">
        <name>pyridoxal 5'-phosphate</name>
        <dbReference type="ChEBI" id="CHEBI:597326"/>
    </cofactor>
    <text evidence="5">Binds 1 pyridoxal phosphate per subunit.</text>
</comment>
<dbReference type="EC" id="2.6.1.11" evidence="5"/>
<dbReference type="InterPro" id="IPR005814">
    <property type="entry name" value="Aminotrans_3"/>
</dbReference>
<dbReference type="AlphaFoldDB" id="A0A974XEC3"/>
<protein>
    <recommendedName>
        <fullName evidence="5">Acetylornithine aminotransferase</fullName>
        <shortName evidence="5">ACOAT</shortName>
        <ecNumber evidence="5">2.6.1.11</ecNumber>
    </recommendedName>
</protein>
<comment type="catalytic activity">
    <reaction evidence="5">
        <text>N(2)-acetyl-L-ornithine + 2-oxoglutarate = N-acetyl-L-glutamate 5-semialdehyde + L-glutamate</text>
        <dbReference type="Rhea" id="RHEA:18049"/>
        <dbReference type="ChEBI" id="CHEBI:16810"/>
        <dbReference type="ChEBI" id="CHEBI:29123"/>
        <dbReference type="ChEBI" id="CHEBI:29985"/>
        <dbReference type="ChEBI" id="CHEBI:57805"/>
        <dbReference type="EC" id="2.6.1.11"/>
    </reaction>
</comment>
<dbReference type="Gene3D" id="3.40.640.10">
    <property type="entry name" value="Type I PLP-dependent aspartate aminotransferase-like (Major domain)"/>
    <property type="match status" value="1"/>
</dbReference>
<feature type="binding site" evidence="5">
    <location>
        <begin position="222"/>
        <end position="225"/>
    </location>
    <ligand>
        <name>pyridoxal 5'-phosphate</name>
        <dbReference type="ChEBI" id="CHEBI:597326"/>
    </ligand>
</feature>
<organism evidence="6 7">
    <name type="scientific">Alkalibacter rhizosphaerae</name>
    <dbReference type="NCBI Taxonomy" id="2815577"/>
    <lineage>
        <taxon>Bacteria</taxon>
        <taxon>Bacillati</taxon>
        <taxon>Bacillota</taxon>
        <taxon>Clostridia</taxon>
        <taxon>Eubacteriales</taxon>
        <taxon>Eubacteriaceae</taxon>
        <taxon>Alkalibacter</taxon>
    </lineage>
</organism>
<dbReference type="NCBIfam" id="TIGR00707">
    <property type="entry name" value="argD"/>
    <property type="match status" value="1"/>
</dbReference>
<dbReference type="Pfam" id="PF00202">
    <property type="entry name" value="Aminotran_3"/>
    <property type="match status" value="1"/>
</dbReference>
<proteinExistence type="inferred from homology"/>
<evidence type="ECO:0000313" key="6">
    <source>
        <dbReference type="EMBL" id="QSX08294.1"/>
    </source>
</evidence>
<comment type="similarity">
    <text evidence="5">Belongs to the class-III pyridoxal-phosphate-dependent aminotransferase family. ArgD subfamily.</text>
</comment>
<dbReference type="InterPro" id="IPR015422">
    <property type="entry name" value="PyrdxlP-dep_Trfase_small"/>
</dbReference>
<feature type="modified residue" description="N6-(pyridoxal phosphate)lysine" evidence="5">
    <location>
        <position position="251"/>
    </location>
</feature>
<comment type="subcellular location">
    <subcellularLocation>
        <location evidence="5">Cytoplasm</location>
    </subcellularLocation>
</comment>
<keyword evidence="7" id="KW-1185">Reference proteome</keyword>
<dbReference type="Gene3D" id="3.90.1150.10">
    <property type="entry name" value="Aspartate Aminotransferase, domain 1"/>
    <property type="match status" value="1"/>
</dbReference>
<dbReference type="InterPro" id="IPR049704">
    <property type="entry name" value="Aminotrans_3_PPA_site"/>
</dbReference>
<comment type="subunit">
    <text evidence="5">Homodimer.</text>
</comment>
<dbReference type="Proteomes" id="UP000663499">
    <property type="component" value="Chromosome"/>
</dbReference>
<feature type="binding site" evidence="5">
    <location>
        <begin position="104"/>
        <end position="105"/>
    </location>
    <ligand>
        <name>pyridoxal 5'-phosphate</name>
        <dbReference type="ChEBI" id="CHEBI:597326"/>
    </ligand>
</feature>
<evidence type="ECO:0000256" key="4">
    <source>
        <dbReference type="ARBA" id="ARBA00022898"/>
    </source>
</evidence>
<dbReference type="NCBIfam" id="NF002325">
    <property type="entry name" value="PRK01278.1"/>
    <property type="match status" value="1"/>
</dbReference>
<name>A0A974XEC3_9FIRM</name>
<dbReference type="SUPFAM" id="SSF53383">
    <property type="entry name" value="PLP-dependent transferases"/>
    <property type="match status" value="1"/>
</dbReference>
<keyword evidence="5" id="KW-0963">Cytoplasm</keyword>